<dbReference type="AlphaFoldDB" id="A0AAU9CLB7"/>
<evidence type="ECO:0000313" key="3">
    <source>
        <dbReference type="Proteomes" id="UP001348817"/>
    </source>
</evidence>
<organism evidence="2 3">
    <name type="scientific">Fulvitalea axinellae</name>
    <dbReference type="NCBI Taxonomy" id="1182444"/>
    <lineage>
        <taxon>Bacteria</taxon>
        <taxon>Pseudomonadati</taxon>
        <taxon>Bacteroidota</taxon>
        <taxon>Cytophagia</taxon>
        <taxon>Cytophagales</taxon>
        <taxon>Persicobacteraceae</taxon>
        <taxon>Fulvitalea</taxon>
    </lineage>
</organism>
<keyword evidence="3" id="KW-1185">Reference proteome</keyword>
<dbReference type="Pfam" id="PF13568">
    <property type="entry name" value="OMP_b-brl_2"/>
    <property type="match status" value="1"/>
</dbReference>
<accession>A0AAU9CLB7</accession>
<feature type="domain" description="Outer membrane protein beta-barrel" evidence="1">
    <location>
        <begin position="55"/>
        <end position="246"/>
    </location>
</feature>
<dbReference type="InterPro" id="IPR025665">
    <property type="entry name" value="Beta-barrel_OMP_2"/>
</dbReference>
<dbReference type="Proteomes" id="UP001348817">
    <property type="component" value="Chromosome"/>
</dbReference>
<gene>
    <name evidence="2" type="ORF">FUAX_00840</name>
</gene>
<dbReference type="KEGG" id="fax:FUAX_00840"/>
<dbReference type="EMBL" id="AP025314">
    <property type="protein sequence ID" value="BDD07652.1"/>
    <property type="molecule type" value="Genomic_DNA"/>
</dbReference>
<evidence type="ECO:0000259" key="1">
    <source>
        <dbReference type="Pfam" id="PF13568"/>
    </source>
</evidence>
<protein>
    <recommendedName>
        <fullName evidence="1">Outer membrane protein beta-barrel domain-containing protein</fullName>
    </recommendedName>
</protein>
<reference evidence="2 3" key="1">
    <citation type="submission" date="2021-12" db="EMBL/GenBank/DDBJ databases">
        <title>Genome sequencing of bacteria with rrn-lacking chromosome and rrn-plasmid.</title>
        <authorList>
            <person name="Anda M."/>
            <person name="Iwasaki W."/>
        </authorList>
    </citation>
    <scope>NUCLEOTIDE SEQUENCE [LARGE SCALE GENOMIC DNA]</scope>
    <source>
        <strain evidence="2 3">DSM 100852</strain>
    </source>
</reference>
<sequence length="268" mass="30150">MSEVPDFSFSAKYMRRILLSAVAILVMGVNFGFAQGENTEKKRGMPDLPGDLFVEFGWNWINSTPSNMGTKWFSSRAFNVYYTYGIPIGKSKFSFNPGIGIGVENYSFSEDVTLKNNNGQTEIVTIQSITETYTPVDKSPVPVKPFEGASINKTNLQMTYLDIPLEFRYSSLGPNSRKGFKMALGGKVGYLIDSKTKIKYKKDGETKTVKYKEDFNLEKFRYGVYGRVGFGWINLYYYQNLSSMFESGKGPSETDATTSQVGLSFDLF</sequence>
<proteinExistence type="predicted"/>
<name>A0AAU9CLB7_9BACT</name>
<evidence type="ECO:0000313" key="2">
    <source>
        <dbReference type="EMBL" id="BDD07652.1"/>
    </source>
</evidence>